<sequence length="98" mass="11094">MEKFNFDVLTPLLDQQVAVFAPDSETKLTDLTITQVSRGAPHGDEFDAFSVEFKGDKNQHCPQGNYLLKHPGFGEMMLFMSPHAIDSYQVCISRRKND</sequence>
<dbReference type="RefSeq" id="WP_169564121.1">
    <property type="nucleotide sequence ID" value="NZ_JAAXYH010000005.1"/>
</dbReference>
<dbReference type="EMBL" id="JAAXYH010000005">
    <property type="protein sequence ID" value="NMH65420.1"/>
    <property type="molecule type" value="Genomic_DNA"/>
</dbReference>
<name>A0A972JJR3_9GAMM</name>
<keyword evidence="3" id="KW-1185">Reference proteome</keyword>
<accession>A0A972JJR3</accession>
<dbReference type="Pfam" id="PF21880">
    <property type="entry name" value="DUF6916"/>
    <property type="match status" value="1"/>
</dbReference>
<proteinExistence type="predicted"/>
<gene>
    <name evidence="2" type="ORF">HC757_09575</name>
</gene>
<dbReference type="InterPro" id="IPR054209">
    <property type="entry name" value="DUF6916"/>
</dbReference>
<evidence type="ECO:0000259" key="1">
    <source>
        <dbReference type="Pfam" id="PF21880"/>
    </source>
</evidence>
<evidence type="ECO:0000313" key="3">
    <source>
        <dbReference type="Proteomes" id="UP000737113"/>
    </source>
</evidence>
<dbReference type="AlphaFoldDB" id="A0A972JJR3"/>
<feature type="domain" description="DUF6916" evidence="1">
    <location>
        <begin position="6"/>
        <end position="91"/>
    </location>
</feature>
<organism evidence="2 3">
    <name type="scientific">Shewanella salipaludis</name>
    <dbReference type="NCBI Taxonomy" id="2723052"/>
    <lineage>
        <taxon>Bacteria</taxon>
        <taxon>Pseudomonadati</taxon>
        <taxon>Pseudomonadota</taxon>
        <taxon>Gammaproteobacteria</taxon>
        <taxon>Alteromonadales</taxon>
        <taxon>Shewanellaceae</taxon>
        <taxon>Shewanella</taxon>
    </lineage>
</organism>
<reference evidence="2" key="1">
    <citation type="submission" date="2020-04" db="EMBL/GenBank/DDBJ databases">
        <title>Description of Shewanella salipaludis sp. nov., isolated from a salt marsh.</title>
        <authorList>
            <person name="Park S."/>
            <person name="Yoon J.-H."/>
        </authorList>
    </citation>
    <scope>NUCLEOTIDE SEQUENCE</scope>
    <source>
        <strain evidence="2">SHSM-M6</strain>
    </source>
</reference>
<comment type="caution">
    <text evidence="2">The sequence shown here is derived from an EMBL/GenBank/DDBJ whole genome shotgun (WGS) entry which is preliminary data.</text>
</comment>
<evidence type="ECO:0000313" key="2">
    <source>
        <dbReference type="EMBL" id="NMH65420.1"/>
    </source>
</evidence>
<protein>
    <recommendedName>
        <fullName evidence="1">DUF6916 domain-containing protein</fullName>
    </recommendedName>
</protein>
<dbReference type="Proteomes" id="UP000737113">
    <property type="component" value="Unassembled WGS sequence"/>
</dbReference>